<gene>
    <name evidence="3" type="ORF">DI626_08010</name>
</gene>
<dbReference type="Gene3D" id="3.40.50.2000">
    <property type="entry name" value="Glycogen Phosphorylase B"/>
    <property type="match status" value="2"/>
</dbReference>
<name>A0A2W4ZUS9_9BACT</name>
<dbReference type="Pfam" id="PF13439">
    <property type="entry name" value="Glyco_transf_4"/>
    <property type="match status" value="1"/>
</dbReference>
<dbReference type="Pfam" id="PF00534">
    <property type="entry name" value="Glycos_transf_1"/>
    <property type="match status" value="1"/>
</dbReference>
<dbReference type="GO" id="GO:0016757">
    <property type="term" value="F:glycosyltransferase activity"/>
    <property type="evidence" value="ECO:0007669"/>
    <property type="project" value="InterPro"/>
</dbReference>
<organism evidence="3 4">
    <name type="scientific">Micavibrio aeruginosavorus</name>
    <dbReference type="NCBI Taxonomy" id="349221"/>
    <lineage>
        <taxon>Bacteria</taxon>
        <taxon>Pseudomonadati</taxon>
        <taxon>Bdellovibrionota</taxon>
        <taxon>Bdellovibrionia</taxon>
        <taxon>Bdellovibrionales</taxon>
        <taxon>Pseudobdellovibrionaceae</taxon>
        <taxon>Micavibrio</taxon>
    </lineage>
</organism>
<accession>A0A2W4ZUS9</accession>
<reference evidence="3 4" key="1">
    <citation type="submission" date="2017-08" db="EMBL/GenBank/DDBJ databases">
        <title>Infants hospitalized years apart are colonized by the same room-sourced microbial strains.</title>
        <authorList>
            <person name="Brooks B."/>
            <person name="Olm M.R."/>
            <person name="Firek B.A."/>
            <person name="Baker R."/>
            <person name="Thomas B.C."/>
            <person name="Morowitz M.J."/>
            <person name="Banfield J.F."/>
        </authorList>
    </citation>
    <scope>NUCLEOTIDE SEQUENCE [LARGE SCALE GENOMIC DNA]</scope>
    <source>
        <strain evidence="3">S2_018_000_R2_104</strain>
    </source>
</reference>
<dbReference type="SUPFAM" id="SSF53756">
    <property type="entry name" value="UDP-Glycosyltransferase/glycogen phosphorylase"/>
    <property type="match status" value="1"/>
</dbReference>
<protein>
    <submittedName>
        <fullName evidence="3">Glycosyl transferase</fullName>
    </submittedName>
</protein>
<evidence type="ECO:0000313" key="4">
    <source>
        <dbReference type="Proteomes" id="UP000249557"/>
    </source>
</evidence>
<keyword evidence="3" id="KW-0808">Transferase</keyword>
<dbReference type="InterPro" id="IPR001296">
    <property type="entry name" value="Glyco_trans_1"/>
</dbReference>
<proteinExistence type="predicted"/>
<dbReference type="PANTHER" id="PTHR12526">
    <property type="entry name" value="GLYCOSYLTRANSFERASE"/>
    <property type="match status" value="1"/>
</dbReference>
<feature type="domain" description="Glycosyl transferase family 1" evidence="1">
    <location>
        <begin position="201"/>
        <end position="320"/>
    </location>
</feature>
<evidence type="ECO:0000313" key="3">
    <source>
        <dbReference type="EMBL" id="PZO84827.1"/>
    </source>
</evidence>
<evidence type="ECO:0000259" key="2">
    <source>
        <dbReference type="Pfam" id="PF13439"/>
    </source>
</evidence>
<sequence>MAGEKDNKAQNISSVRKVPVVMQIIPALGAGGAEQGCIDVAAELVKSGAKSIVVSHGGHRVPEILRAGSTHIDLPVHSKNPLTMWRNIGRLRKLIREHDVDIVHARSRAPAWSAWKACVNTKARFMTTCHAPFNISGKAKQFYNSSIAKGERVIAISNYVREYLLKNYDISEDRIRLIHRGVAIEKFHPSAIAPAHLIKLSQEWRLPDGCTIVMLPGRLTRWKGHLVLIDAMAKLNRDDVYGVMIGDDQGRKEYRAEVEEAIRSKGLEGRIRIIGHCSDMPAAYMLSNVVVSASTDPEGFGRVPIEAQAMGRPVIATNHG</sequence>
<comment type="caution">
    <text evidence="3">The sequence shown here is derived from an EMBL/GenBank/DDBJ whole genome shotgun (WGS) entry which is preliminary data.</text>
</comment>
<feature type="non-terminal residue" evidence="3">
    <location>
        <position position="320"/>
    </location>
</feature>
<feature type="domain" description="Glycosyltransferase subfamily 4-like N-terminal" evidence="2">
    <location>
        <begin position="31"/>
        <end position="185"/>
    </location>
</feature>
<dbReference type="AlphaFoldDB" id="A0A2W4ZUS9"/>
<evidence type="ECO:0000259" key="1">
    <source>
        <dbReference type="Pfam" id="PF00534"/>
    </source>
</evidence>
<dbReference type="EMBL" id="QFNK01000166">
    <property type="protein sequence ID" value="PZO84827.1"/>
    <property type="molecule type" value="Genomic_DNA"/>
</dbReference>
<dbReference type="CDD" id="cd03819">
    <property type="entry name" value="GT4_WavL-like"/>
    <property type="match status" value="1"/>
</dbReference>
<dbReference type="InterPro" id="IPR028098">
    <property type="entry name" value="Glyco_trans_4-like_N"/>
</dbReference>
<dbReference type="Proteomes" id="UP000249557">
    <property type="component" value="Unassembled WGS sequence"/>
</dbReference>